<dbReference type="Proteomes" id="UP000008850">
    <property type="component" value="Chromosome"/>
</dbReference>
<reference evidence="4 5" key="1">
    <citation type="journal article" date="2012" name="J. Bacteriol.">
        <title>Complete genome sequence of Pelagibacterium halotolerans B2T.</title>
        <authorList>
            <person name="Huo Y.Y."/>
            <person name="Cheng H."/>
            <person name="Han X.F."/>
            <person name="Jiang X.W."/>
            <person name="Sun C."/>
            <person name="Zhang X.Q."/>
            <person name="Zhu X.F."/>
            <person name="Liu Y.F."/>
            <person name="Li P.F."/>
            <person name="Ni P.X."/>
            <person name="Wu M."/>
        </authorList>
    </citation>
    <scope>NUCLEOTIDE SEQUENCE [LARGE SCALE GENOMIC DNA]</scope>
    <source>
        <strain evidence="5">DSM 22347 / JCM 15775 / CGMCC 1.7692 / B2</strain>
    </source>
</reference>
<evidence type="ECO:0000313" key="5">
    <source>
        <dbReference type="Proteomes" id="UP000008850"/>
    </source>
</evidence>
<dbReference type="eggNOG" id="COG2318">
    <property type="taxonomic scope" value="Bacteria"/>
</dbReference>
<evidence type="ECO:0000313" key="4">
    <source>
        <dbReference type="EMBL" id="AEQ53366.1"/>
    </source>
</evidence>
<dbReference type="PANTHER" id="PTHR37302">
    <property type="entry name" value="SLR1116 PROTEIN"/>
    <property type="match status" value="1"/>
</dbReference>
<dbReference type="KEGG" id="phl:KKY_3379"/>
<evidence type="ECO:0000256" key="1">
    <source>
        <dbReference type="ARBA" id="ARBA00008635"/>
    </source>
</evidence>
<protein>
    <submittedName>
        <fullName evidence="4">Nuclease inhibitor</fullName>
    </submittedName>
</protein>
<dbReference type="SUPFAM" id="SSF109854">
    <property type="entry name" value="DinB/YfiT-like putative metalloenzymes"/>
    <property type="match status" value="1"/>
</dbReference>
<dbReference type="Gene3D" id="1.20.120.450">
    <property type="entry name" value="dinb family like domain"/>
    <property type="match status" value="1"/>
</dbReference>
<evidence type="ECO:0000256" key="2">
    <source>
        <dbReference type="ARBA" id="ARBA00022723"/>
    </source>
</evidence>
<name>G4R8G3_PELHB</name>
<dbReference type="Pfam" id="PF05163">
    <property type="entry name" value="DinB"/>
    <property type="match status" value="1"/>
</dbReference>
<accession>G4R8G3</accession>
<feature type="binding site" evidence="3">
    <location>
        <position position="52"/>
    </location>
    <ligand>
        <name>a divalent metal cation</name>
        <dbReference type="ChEBI" id="CHEBI:60240"/>
    </ligand>
</feature>
<dbReference type="GO" id="GO:0046872">
    <property type="term" value="F:metal ion binding"/>
    <property type="evidence" value="ECO:0007669"/>
    <property type="project" value="UniProtKB-KW"/>
</dbReference>
<dbReference type="InterPro" id="IPR007837">
    <property type="entry name" value="DinB"/>
</dbReference>
<proteinExistence type="inferred from homology"/>
<keyword evidence="2 3" id="KW-0479">Metal-binding</keyword>
<keyword evidence="5" id="KW-1185">Reference proteome</keyword>
<dbReference type="InterPro" id="IPR034660">
    <property type="entry name" value="DinB/YfiT-like"/>
</dbReference>
<dbReference type="STRING" id="1082931.KKY_3379"/>
<evidence type="ECO:0000256" key="3">
    <source>
        <dbReference type="PIRSR" id="PIRSR607837-1"/>
    </source>
</evidence>
<organism evidence="4 5">
    <name type="scientific">Pelagibacterium halotolerans (strain DSM 22347 / JCM 15775 / CGMCC 1.7692 / B2)</name>
    <dbReference type="NCBI Taxonomy" id="1082931"/>
    <lineage>
        <taxon>Bacteria</taxon>
        <taxon>Pseudomonadati</taxon>
        <taxon>Pseudomonadota</taxon>
        <taxon>Alphaproteobacteria</taxon>
        <taxon>Hyphomicrobiales</taxon>
        <taxon>Devosiaceae</taxon>
        <taxon>Pelagibacterium</taxon>
    </lineage>
</organism>
<dbReference type="EMBL" id="CP003075">
    <property type="protein sequence ID" value="AEQ53366.1"/>
    <property type="molecule type" value="Genomic_DNA"/>
</dbReference>
<sequence>MTDPALRMLAKLARNNALANHRLAGAVAGLDQSQFEARRVSFFPSLKATLNHILVIDWFYIDALEGGTLGPKAWKNEEPFDTARALCAAQRQSDEKLVALCDGLAAADLARPVAIHRQSRIQTERCDDVLNHLFAHQTHHRGQVHAMLAGTPIAPPQLDEFIVSDDAKFRTGELAALGWTEADLGF</sequence>
<feature type="binding site" evidence="3">
    <location>
        <position position="136"/>
    </location>
    <ligand>
        <name>a divalent metal cation</name>
        <dbReference type="ChEBI" id="CHEBI:60240"/>
    </ligand>
</feature>
<dbReference type="AlphaFoldDB" id="G4R8G3"/>
<gene>
    <name evidence="4" type="ordered locus">KKY_3379</name>
</gene>
<feature type="binding site" evidence="3">
    <location>
        <position position="140"/>
    </location>
    <ligand>
        <name>a divalent metal cation</name>
        <dbReference type="ChEBI" id="CHEBI:60240"/>
    </ligand>
</feature>
<dbReference type="PANTHER" id="PTHR37302:SF3">
    <property type="entry name" value="DAMAGE-INDUCIBLE PROTEIN DINB"/>
    <property type="match status" value="1"/>
</dbReference>
<dbReference type="RefSeq" id="WP_014132510.1">
    <property type="nucleotide sequence ID" value="NC_016078.1"/>
</dbReference>
<dbReference type="PATRIC" id="fig|1082931.4.peg.3331"/>
<comment type="similarity">
    <text evidence="1">Belongs to the DinB family.</text>
</comment>
<dbReference type="HOGENOM" id="CLU_101283_1_1_5"/>